<dbReference type="PROSITE" id="PS51450">
    <property type="entry name" value="LRR"/>
    <property type="match status" value="5"/>
</dbReference>
<keyword evidence="9" id="KW-0675">Receptor</keyword>
<dbReference type="InterPro" id="IPR050328">
    <property type="entry name" value="Dev_Immune_Receptor"/>
</dbReference>
<dbReference type="FunFam" id="3.80.10.10:FF:001164">
    <property type="entry name" value="GH01279p"/>
    <property type="match status" value="1"/>
</dbReference>
<comment type="similarity">
    <text evidence="2">Belongs to the Toll-like receptor family.</text>
</comment>
<reference evidence="13" key="1">
    <citation type="journal article" date="2023" name="Insect Mol. Biol.">
        <title>Genome sequencing provides insights into the evolution of gene families encoding plant cell wall-degrading enzymes in longhorned beetles.</title>
        <authorList>
            <person name="Shin N.R."/>
            <person name="Okamura Y."/>
            <person name="Kirsch R."/>
            <person name="Pauchet Y."/>
        </authorList>
    </citation>
    <scope>NUCLEOTIDE SEQUENCE</scope>
    <source>
        <strain evidence="13">AMC_N1</strain>
    </source>
</reference>
<evidence type="ECO:0000256" key="9">
    <source>
        <dbReference type="ARBA" id="ARBA00023170"/>
    </source>
</evidence>
<keyword evidence="3" id="KW-0433">Leucine-rich repeat</keyword>
<feature type="chain" id="PRO_5043911373" description="TIR domain-containing protein" evidence="11">
    <location>
        <begin position="29"/>
        <end position="1040"/>
    </location>
</feature>
<dbReference type="SMART" id="SM00369">
    <property type="entry name" value="LRR_TYP"/>
    <property type="match status" value="11"/>
</dbReference>
<dbReference type="Pfam" id="PF01582">
    <property type="entry name" value="TIR"/>
    <property type="match status" value="1"/>
</dbReference>
<dbReference type="SUPFAM" id="SSF52200">
    <property type="entry name" value="Toll/Interleukin receptor TIR domain"/>
    <property type="match status" value="1"/>
</dbReference>
<dbReference type="SMART" id="SM00365">
    <property type="entry name" value="LRR_SD22"/>
    <property type="match status" value="5"/>
</dbReference>
<evidence type="ECO:0000256" key="4">
    <source>
        <dbReference type="ARBA" id="ARBA00022692"/>
    </source>
</evidence>
<keyword evidence="7 10" id="KW-1133">Transmembrane helix</keyword>
<evidence type="ECO:0000256" key="6">
    <source>
        <dbReference type="ARBA" id="ARBA00022737"/>
    </source>
</evidence>
<dbReference type="InterPro" id="IPR026906">
    <property type="entry name" value="LRR_5"/>
</dbReference>
<evidence type="ECO:0000256" key="5">
    <source>
        <dbReference type="ARBA" id="ARBA00022729"/>
    </source>
</evidence>
<dbReference type="InterPro" id="IPR003591">
    <property type="entry name" value="Leu-rich_rpt_typical-subtyp"/>
</dbReference>
<evidence type="ECO:0000256" key="2">
    <source>
        <dbReference type="ARBA" id="ARBA00009634"/>
    </source>
</evidence>
<dbReference type="EMBL" id="JAPWTK010000065">
    <property type="protein sequence ID" value="KAJ8952641.1"/>
    <property type="molecule type" value="Genomic_DNA"/>
</dbReference>
<dbReference type="Proteomes" id="UP001162162">
    <property type="component" value="Unassembled WGS sequence"/>
</dbReference>
<dbReference type="Pfam" id="PF00560">
    <property type="entry name" value="LRR_1"/>
    <property type="match status" value="1"/>
</dbReference>
<evidence type="ECO:0000256" key="8">
    <source>
        <dbReference type="ARBA" id="ARBA00023136"/>
    </source>
</evidence>
<feature type="signal peptide" evidence="11">
    <location>
        <begin position="1"/>
        <end position="28"/>
    </location>
</feature>
<dbReference type="SMART" id="SM00364">
    <property type="entry name" value="LRR_BAC"/>
    <property type="match status" value="7"/>
</dbReference>
<feature type="transmembrane region" description="Helical" evidence="10">
    <location>
        <begin position="785"/>
        <end position="813"/>
    </location>
</feature>
<dbReference type="AlphaFoldDB" id="A0AAV8YPP2"/>
<keyword evidence="4 10" id="KW-0812">Transmembrane</keyword>
<evidence type="ECO:0000259" key="12">
    <source>
        <dbReference type="PROSITE" id="PS50104"/>
    </source>
</evidence>
<evidence type="ECO:0000256" key="7">
    <source>
        <dbReference type="ARBA" id="ARBA00022989"/>
    </source>
</evidence>
<dbReference type="InterPro" id="IPR032675">
    <property type="entry name" value="LRR_dom_sf"/>
</dbReference>
<dbReference type="GO" id="GO:0007165">
    <property type="term" value="P:signal transduction"/>
    <property type="evidence" value="ECO:0007669"/>
    <property type="project" value="InterPro"/>
</dbReference>
<dbReference type="Gene3D" id="3.80.10.10">
    <property type="entry name" value="Ribonuclease Inhibitor"/>
    <property type="match status" value="3"/>
</dbReference>
<name>A0AAV8YPP2_9CUCU</name>
<feature type="domain" description="TIR" evidence="12">
    <location>
        <begin position="825"/>
        <end position="966"/>
    </location>
</feature>
<dbReference type="SMART" id="SM00082">
    <property type="entry name" value="LRRCT"/>
    <property type="match status" value="2"/>
</dbReference>
<evidence type="ECO:0000256" key="3">
    <source>
        <dbReference type="ARBA" id="ARBA00022614"/>
    </source>
</evidence>
<gene>
    <name evidence="13" type="ORF">NQ318_020956</name>
</gene>
<sequence>MLKSASVMQTLEMLRTFLIGILIPLVRSSTSECRSTEKCDCYNYNGEYEFQCPPANFSFVLHTRPGEELRLDCTGLREFDLDVFPDVRIGDITNLYMQDCPLPKISFRDSLQKFDIRNINYMELNNCSTTLRSTIAKELFEGLSELNALSLTLFTNKFNMDFLQGLSNLEKLYLDKNEIKEVDYNMFKYTPKLRVLHLSRNRISQLPDGLFRNMSDLQQLHLWSNELITLSKETFTGLNELKSLELSNNKIMSLDEDTFSELVELVNISLRSNNLSTVSSRIFRTNIALQGVRIGNNPRLNLSDYVFANLPNLTNVNIANSNLKKLPEHLFEGSVSLSEISLTNNFLADLPESIFKDLTKLKSLYLDKNKLSHLPDGIFSSLKGLENLSLEGNQLTEINEKIFKSTQHLKALNLRNNRITTIYLNGFSSLKKLNNLDLSYNRFTLNYGENVIGLDPFNHCENLRKLNLSHNQIDSFPEGIISNKVDLEILDLNYNIIQYVRVAALIKVSNKQVDVFLNNNNISVIDFRDMKAYARANMQSYDAAHNNDYSTVVYIEQNPIRCDCSNFDLIQYNNDNLNPVIKTVVDIEMNNLHCATPKAFEHIPIKDLKPYHITCPLRDVGCPTECFCEYRPYDKCVVVNCMRRNLTEPPIIRLDRSIKLDNVEVHLEDNSLEVAPYSGLGYENVTELCLSNNLIKSFNWVPPKIKVLMLNNNKLANIETKMIHILNETTTLKNLTLYGNPWACGCSAASLQNYLRNHFTKVNPNDVICEDNKQLIEKKELCKSYMAVVMAIAMPILIIVCVAAVVTALYFYYQQEIKVWLYAKNLCLWFVTEEELDKDKIYDVFIIIQNLLPVLESGPNPFKICIHIRDWVPGEFIATQVTKSVLDSRRTLVLLSENFLESVWGKMEFRTAHTQAINEGRARVVVIKYGKLNEETLDDELKAYLKMNTYVEWGDPWFWNKLKYALPHSRQNKFYNNNQKHANIMLKIDDKFELVSSSPTIHVESTPPVMSLDPALLKNHPLNFKSTENIATPPAEAPLM</sequence>
<proteinExistence type="inferred from homology"/>
<keyword evidence="8 10" id="KW-0472">Membrane</keyword>
<dbReference type="PANTHER" id="PTHR24373:SF370">
    <property type="entry name" value="FISH-LIPS, ISOFORM E"/>
    <property type="match status" value="1"/>
</dbReference>
<dbReference type="Pfam" id="PF13306">
    <property type="entry name" value="LRR_5"/>
    <property type="match status" value="1"/>
</dbReference>
<dbReference type="PANTHER" id="PTHR24373">
    <property type="entry name" value="SLIT RELATED LEUCINE-RICH REPEAT NEURONAL PROTEIN"/>
    <property type="match status" value="1"/>
</dbReference>
<protein>
    <recommendedName>
        <fullName evidence="12">TIR domain-containing protein</fullName>
    </recommendedName>
</protein>
<evidence type="ECO:0000256" key="1">
    <source>
        <dbReference type="ARBA" id="ARBA00004479"/>
    </source>
</evidence>
<dbReference type="PROSITE" id="PS50104">
    <property type="entry name" value="TIR"/>
    <property type="match status" value="1"/>
</dbReference>
<dbReference type="InterPro" id="IPR001611">
    <property type="entry name" value="Leu-rich_rpt"/>
</dbReference>
<evidence type="ECO:0000313" key="13">
    <source>
        <dbReference type="EMBL" id="KAJ8952641.1"/>
    </source>
</evidence>
<feature type="non-terminal residue" evidence="13">
    <location>
        <position position="1040"/>
    </location>
</feature>
<keyword evidence="14" id="KW-1185">Reference proteome</keyword>
<evidence type="ECO:0000256" key="11">
    <source>
        <dbReference type="SAM" id="SignalP"/>
    </source>
</evidence>
<dbReference type="Pfam" id="PF13855">
    <property type="entry name" value="LRR_8"/>
    <property type="match status" value="1"/>
</dbReference>
<comment type="caution">
    <text evidence="13">The sequence shown here is derived from an EMBL/GenBank/DDBJ whole genome shotgun (WGS) entry which is preliminary data.</text>
</comment>
<dbReference type="GO" id="GO:0005615">
    <property type="term" value="C:extracellular space"/>
    <property type="evidence" value="ECO:0007669"/>
    <property type="project" value="TreeGrafter"/>
</dbReference>
<organism evidence="13 14">
    <name type="scientific">Aromia moschata</name>
    <dbReference type="NCBI Taxonomy" id="1265417"/>
    <lineage>
        <taxon>Eukaryota</taxon>
        <taxon>Metazoa</taxon>
        <taxon>Ecdysozoa</taxon>
        <taxon>Arthropoda</taxon>
        <taxon>Hexapoda</taxon>
        <taxon>Insecta</taxon>
        <taxon>Pterygota</taxon>
        <taxon>Neoptera</taxon>
        <taxon>Endopterygota</taxon>
        <taxon>Coleoptera</taxon>
        <taxon>Polyphaga</taxon>
        <taxon>Cucujiformia</taxon>
        <taxon>Chrysomeloidea</taxon>
        <taxon>Cerambycidae</taxon>
        <taxon>Cerambycinae</taxon>
        <taxon>Callichromatini</taxon>
        <taxon>Aromia</taxon>
    </lineage>
</organism>
<dbReference type="SMART" id="SM00255">
    <property type="entry name" value="TIR"/>
    <property type="match status" value="1"/>
</dbReference>
<dbReference type="Gene3D" id="3.40.50.10140">
    <property type="entry name" value="Toll/interleukin-1 receptor homology (TIR) domain"/>
    <property type="match status" value="1"/>
</dbReference>
<evidence type="ECO:0000313" key="14">
    <source>
        <dbReference type="Proteomes" id="UP001162162"/>
    </source>
</evidence>
<dbReference type="InterPro" id="IPR035897">
    <property type="entry name" value="Toll_tir_struct_dom_sf"/>
</dbReference>
<dbReference type="GO" id="GO:0016020">
    <property type="term" value="C:membrane"/>
    <property type="evidence" value="ECO:0007669"/>
    <property type="project" value="UniProtKB-SubCell"/>
</dbReference>
<accession>A0AAV8YPP2</accession>
<dbReference type="GO" id="GO:0031012">
    <property type="term" value="C:extracellular matrix"/>
    <property type="evidence" value="ECO:0007669"/>
    <property type="project" value="TreeGrafter"/>
</dbReference>
<dbReference type="SUPFAM" id="SSF52058">
    <property type="entry name" value="L domain-like"/>
    <property type="match status" value="2"/>
</dbReference>
<dbReference type="InterPro" id="IPR000483">
    <property type="entry name" value="Cys-rich_flank_reg_C"/>
</dbReference>
<keyword evidence="5 11" id="KW-0732">Signal</keyword>
<keyword evidence="6" id="KW-0677">Repeat</keyword>
<dbReference type="InterPro" id="IPR000157">
    <property type="entry name" value="TIR_dom"/>
</dbReference>
<evidence type="ECO:0000256" key="10">
    <source>
        <dbReference type="SAM" id="Phobius"/>
    </source>
</evidence>
<comment type="subcellular location">
    <subcellularLocation>
        <location evidence="1">Membrane</location>
        <topology evidence="1">Single-pass type I membrane protein</topology>
    </subcellularLocation>
</comment>